<comment type="caution">
    <text evidence="1">The sequence shown here is derived from an EMBL/GenBank/DDBJ whole genome shotgun (WGS) entry which is preliminary data.</text>
</comment>
<organism evidence="1 2">
    <name type="scientific">Arthrobacter flavus</name>
    <dbReference type="NCBI Taxonomy" id="95172"/>
    <lineage>
        <taxon>Bacteria</taxon>
        <taxon>Bacillati</taxon>
        <taxon>Actinomycetota</taxon>
        <taxon>Actinomycetes</taxon>
        <taxon>Micrococcales</taxon>
        <taxon>Micrococcaceae</taxon>
        <taxon>Arthrobacter</taxon>
    </lineage>
</organism>
<gene>
    <name evidence="1" type="ORF">ACFSFX_15575</name>
</gene>
<evidence type="ECO:0000313" key="2">
    <source>
        <dbReference type="Proteomes" id="UP001597307"/>
    </source>
</evidence>
<dbReference type="EMBL" id="JBHUGA010000061">
    <property type="protein sequence ID" value="MFD1848011.1"/>
    <property type="molecule type" value="Genomic_DNA"/>
</dbReference>
<dbReference type="Proteomes" id="UP001597307">
    <property type="component" value="Unassembled WGS sequence"/>
</dbReference>
<dbReference type="RefSeq" id="WP_343881143.1">
    <property type="nucleotide sequence ID" value="NZ_BAAAIJ010000056.1"/>
</dbReference>
<protein>
    <submittedName>
        <fullName evidence="1">Uncharacterized protein</fullName>
    </submittedName>
</protein>
<keyword evidence="2" id="KW-1185">Reference proteome</keyword>
<evidence type="ECO:0000313" key="1">
    <source>
        <dbReference type="EMBL" id="MFD1848011.1"/>
    </source>
</evidence>
<name>A0ABW4QBK3_9MICC</name>
<accession>A0ABW4QBK3</accession>
<reference evidence="2" key="1">
    <citation type="journal article" date="2019" name="Int. J. Syst. Evol. Microbiol.">
        <title>The Global Catalogue of Microorganisms (GCM) 10K type strain sequencing project: providing services to taxonomists for standard genome sequencing and annotation.</title>
        <authorList>
            <consortium name="The Broad Institute Genomics Platform"/>
            <consortium name="The Broad Institute Genome Sequencing Center for Infectious Disease"/>
            <person name="Wu L."/>
            <person name="Ma J."/>
        </authorList>
    </citation>
    <scope>NUCLEOTIDE SEQUENCE [LARGE SCALE GENOMIC DNA]</scope>
    <source>
        <strain evidence="2">JCM 11496</strain>
    </source>
</reference>
<sequence length="85" mass="9368">MSKHPGNPYWCQTHDNPTGIYTRGDWDEAVAGGHITPEHVWERLYRIAIGEFGVMGPAGYDEDGFFLSLTAEGLVGSPCRSPVFV</sequence>
<proteinExistence type="predicted"/>